<reference evidence="1" key="1">
    <citation type="submission" date="2021-03" db="EMBL/GenBank/DDBJ databases">
        <authorList>
            <consortium name="DOE Joint Genome Institute"/>
            <person name="Ahrendt S."/>
            <person name="Looney B.P."/>
            <person name="Miyauchi S."/>
            <person name="Morin E."/>
            <person name="Drula E."/>
            <person name="Courty P.E."/>
            <person name="Chicoki N."/>
            <person name="Fauchery L."/>
            <person name="Kohler A."/>
            <person name="Kuo A."/>
            <person name="Labutti K."/>
            <person name="Pangilinan J."/>
            <person name="Lipzen A."/>
            <person name="Riley R."/>
            <person name="Andreopoulos W."/>
            <person name="He G."/>
            <person name="Johnson J."/>
            <person name="Barry K.W."/>
            <person name="Grigoriev I.V."/>
            <person name="Nagy L."/>
            <person name="Hibbett D."/>
            <person name="Henrissat B."/>
            <person name="Matheny P.B."/>
            <person name="Labbe J."/>
            <person name="Martin F."/>
        </authorList>
    </citation>
    <scope>NUCLEOTIDE SEQUENCE</scope>
    <source>
        <strain evidence="1">HHB10654</strain>
    </source>
</reference>
<proteinExistence type="predicted"/>
<keyword evidence="2" id="KW-1185">Reference proteome</keyword>
<reference evidence="1" key="2">
    <citation type="journal article" date="2022" name="New Phytol.">
        <title>Evolutionary transition to the ectomycorrhizal habit in the genomes of a hyperdiverse lineage of mushroom-forming fungi.</title>
        <authorList>
            <person name="Looney B."/>
            <person name="Miyauchi S."/>
            <person name="Morin E."/>
            <person name="Drula E."/>
            <person name="Courty P.E."/>
            <person name="Kohler A."/>
            <person name="Kuo A."/>
            <person name="LaButti K."/>
            <person name="Pangilinan J."/>
            <person name="Lipzen A."/>
            <person name="Riley R."/>
            <person name="Andreopoulos W."/>
            <person name="He G."/>
            <person name="Johnson J."/>
            <person name="Nolan M."/>
            <person name="Tritt A."/>
            <person name="Barry K.W."/>
            <person name="Grigoriev I.V."/>
            <person name="Nagy L.G."/>
            <person name="Hibbett D."/>
            <person name="Henrissat B."/>
            <person name="Matheny P.B."/>
            <person name="Labbe J."/>
            <person name="Martin F.M."/>
        </authorList>
    </citation>
    <scope>NUCLEOTIDE SEQUENCE</scope>
    <source>
        <strain evidence="1">HHB10654</strain>
    </source>
</reference>
<gene>
    <name evidence="1" type="ORF">BV25DRAFT_706858</name>
</gene>
<comment type="caution">
    <text evidence="1">The sequence shown here is derived from an EMBL/GenBank/DDBJ whole genome shotgun (WGS) entry which is preliminary data.</text>
</comment>
<name>A0ACB8T0C3_9AGAM</name>
<evidence type="ECO:0000313" key="2">
    <source>
        <dbReference type="Proteomes" id="UP000814140"/>
    </source>
</evidence>
<dbReference type="Proteomes" id="UP000814140">
    <property type="component" value="Unassembled WGS sequence"/>
</dbReference>
<evidence type="ECO:0000313" key="1">
    <source>
        <dbReference type="EMBL" id="KAI0061812.1"/>
    </source>
</evidence>
<protein>
    <submittedName>
        <fullName evidence="1">Uncharacterized protein</fullName>
    </submittedName>
</protein>
<organism evidence="1 2">
    <name type="scientific">Artomyces pyxidatus</name>
    <dbReference type="NCBI Taxonomy" id="48021"/>
    <lineage>
        <taxon>Eukaryota</taxon>
        <taxon>Fungi</taxon>
        <taxon>Dikarya</taxon>
        <taxon>Basidiomycota</taxon>
        <taxon>Agaricomycotina</taxon>
        <taxon>Agaricomycetes</taxon>
        <taxon>Russulales</taxon>
        <taxon>Auriscalpiaceae</taxon>
        <taxon>Artomyces</taxon>
    </lineage>
</organism>
<sequence>MVLWSPIVRCCRIPHWYLRHSGSDGYVFTVRCSIISRAQPKPAQVDFASRWIRPRLCNSCQWPIVLLSPRVCVSSYLYLGACLPPLVPSCDASAPAVARPSWIDARCYFYLLG</sequence>
<dbReference type="EMBL" id="MU277210">
    <property type="protein sequence ID" value="KAI0061812.1"/>
    <property type="molecule type" value="Genomic_DNA"/>
</dbReference>
<accession>A0ACB8T0C3</accession>